<name>A0A1C3EFP9_9PLAN</name>
<dbReference type="RefSeq" id="WP_068847616.1">
    <property type="nucleotide sequence ID" value="NZ_LYDR01000071.1"/>
</dbReference>
<proteinExistence type="predicted"/>
<reference evidence="1 2" key="1">
    <citation type="submission" date="2016-05" db="EMBL/GenBank/DDBJ databases">
        <title>Genomic and physiological characterization of Planctopirus sp. isolated from fresh water lake.</title>
        <authorList>
            <person name="Subhash Y."/>
            <person name="Ramana C."/>
        </authorList>
    </citation>
    <scope>NUCLEOTIDE SEQUENCE [LARGE SCALE GENOMIC DNA]</scope>
    <source>
        <strain evidence="1 2">JC280</strain>
    </source>
</reference>
<dbReference type="Gene3D" id="3.40.50.410">
    <property type="entry name" value="von Willebrand factor, type A domain"/>
    <property type="match status" value="1"/>
</dbReference>
<keyword evidence="2" id="KW-1185">Reference proteome</keyword>
<dbReference type="EMBL" id="LYDR01000071">
    <property type="protein sequence ID" value="ODA32082.1"/>
    <property type="molecule type" value="Genomic_DNA"/>
</dbReference>
<dbReference type="AlphaFoldDB" id="A0A1C3EFP9"/>
<evidence type="ECO:0008006" key="3">
    <source>
        <dbReference type="Google" id="ProtNLM"/>
    </source>
</evidence>
<dbReference type="STRING" id="1841610.A6X21_21450"/>
<protein>
    <recommendedName>
        <fullName evidence="3">VWFA domain-containing protein</fullName>
    </recommendedName>
</protein>
<dbReference type="InterPro" id="IPR036465">
    <property type="entry name" value="vWFA_dom_sf"/>
</dbReference>
<organism evidence="1 2">
    <name type="scientific">Planctopirus hydrillae</name>
    <dbReference type="NCBI Taxonomy" id="1841610"/>
    <lineage>
        <taxon>Bacteria</taxon>
        <taxon>Pseudomonadati</taxon>
        <taxon>Planctomycetota</taxon>
        <taxon>Planctomycetia</taxon>
        <taxon>Planctomycetales</taxon>
        <taxon>Planctomycetaceae</taxon>
        <taxon>Planctopirus</taxon>
    </lineage>
</organism>
<evidence type="ECO:0000313" key="1">
    <source>
        <dbReference type="EMBL" id="ODA32082.1"/>
    </source>
</evidence>
<dbReference type="SUPFAM" id="SSF53300">
    <property type="entry name" value="vWA-like"/>
    <property type="match status" value="1"/>
</dbReference>
<accession>A0A1C3EFP9</accession>
<evidence type="ECO:0000313" key="2">
    <source>
        <dbReference type="Proteomes" id="UP000094828"/>
    </source>
</evidence>
<dbReference type="Proteomes" id="UP000094828">
    <property type="component" value="Unassembled WGS sequence"/>
</dbReference>
<gene>
    <name evidence="1" type="ORF">A6X21_21450</name>
</gene>
<comment type="caution">
    <text evidence="1">The sequence shown here is derived from an EMBL/GenBank/DDBJ whole genome shotgun (WGS) entry which is preliminary data.</text>
</comment>
<dbReference type="OrthoDB" id="9790144at2"/>
<dbReference type="CDD" id="cd00198">
    <property type="entry name" value="vWFA"/>
    <property type="match status" value="1"/>
</dbReference>
<sequence>MTRRDLTHITFVLDRSGSMTSIKAATIESFNAFLNSQKALPGCATMTLVQFDYAYELLANMQPLEAIPELDLETFVPRGSTALLDAIGRAIAETGEALSKLPEADRPGTVIFVTLTDGEENSSLHFDMATINQQISHQRSVYQWQFVFLAANQDAIATAANLGIGAGQALRFASDPEKVAATFNIMNAQMKKIRAAKMSNDDEDNPLLSEIEFTDAMRILADE</sequence>